<protein>
    <submittedName>
        <fullName evidence="2">DUF2249 domain-containing protein</fullName>
    </submittedName>
</protein>
<organism evidence="2 3">
    <name type="scientific">Duganella qianjiadongensis</name>
    <dbReference type="NCBI Taxonomy" id="2692176"/>
    <lineage>
        <taxon>Bacteria</taxon>
        <taxon>Pseudomonadati</taxon>
        <taxon>Pseudomonadota</taxon>
        <taxon>Betaproteobacteria</taxon>
        <taxon>Burkholderiales</taxon>
        <taxon>Oxalobacteraceae</taxon>
        <taxon>Telluria group</taxon>
        <taxon>Duganella</taxon>
    </lineage>
</organism>
<evidence type="ECO:0000313" key="3">
    <source>
        <dbReference type="Proteomes" id="UP000478090"/>
    </source>
</evidence>
<comment type="caution">
    <text evidence="2">The sequence shown here is derived from an EMBL/GenBank/DDBJ whole genome shotgun (WGS) entry which is preliminary data.</text>
</comment>
<dbReference type="SUPFAM" id="SSF64307">
    <property type="entry name" value="SirA-like"/>
    <property type="match status" value="1"/>
</dbReference>
<accession>A0ABW9VLY8</accession>
<dbReference type="RefSeq" id="WP_161038872.1">
    <property type="nucleotide sequence ID" value="NZ_WWCM01000005.1"/>
</dbReference>
<dbReference type="Pfam" id="PF10006">
    <property type="entry name" value="DUF2249"/>
    <property type="match status" value="1"/>
</dbReference>
<dbReference type="Gene3D" id="3.30.110.40">
    <property type="entry name" value="TusA-like domain"/>
    <property type="match status" value="1"/>
</dbReference>
<reference evidence="2 3" key="1">
    <citation type="submission" date="2019-12" db="EMBL/GenBank/DDBJ databases">
        <title>Novel species isolated from a subtropical stream in China.</title>
        <authorList>
            <person name="Lu H."/>
        </authorList>
    </citation>
    <scope>NUCLEOTIDE SEQUENCE [LARGE SCALE GENOMIC DNA]</scope>
    <source>
        <strain evidence="2 3">CY13W</strain>
    </source>
</reference>
<gene>
    <name evidence="2" type="ORF">GTP27_09105</name>
</gene>
<keyword evidence="3" id="KW-1185">Reference proteome</keyword>
<dbReference type="EMBL" id="WWCM01000005">
    <property type="protein sequence ID" value="MYM39488.1"/>
    <property type="molecule type" value="Genomic_DNA"/>
</dbReference>
<feature type="domain" description="DUF2249" evidence="1">
    <location>
        <begin position="11"/>
        <end position="75"/>
    </location>
</feature>
<proteinExistence type="predicted"/>
<dbReference type="Proteomes" id="UP000478090">
    <property type="component" value="Unassembled WGS sequence"/>
</dbReference>
<dbReference type="InterPro" id="IPR018720">
    <property type="entry name" value="DUF2249"/>
</dbReference>
<name>A0ABW9VLY8_9BURK</name>
<dbReference type="InterPro" id="IPR036868">
    <property type="entry name" value="TusA-like_sf"/>
</dbReference>
<evidence type="ECO:0000259" key="1">
    <source>
        <dbReference type="Pfam" id="PF10006"/>
    </source>
</evidence>
<evidence type="ECO:0000313" key="2">
    <source>
        <dbReference type="EMBL" id="MYM39488.1"/>
    </source>
</evidence>
<sequence>MSREIPAEVQIDVSGLEPPEPMVRVLEALDLLESGGRLRVLIDRQPVPLYQVLQRNGYSHLTSARDDGLYEVLIWITGDASPV</sequence>